<sequence>MAFLGADTDELREVGQQFQEGADTVDTIISFVQALIALLRAASFFTGGASAAYATYLETTVLPWLKKISMALKAFAQVLNLNADAQDEISNGGSVDLGALPQYQTPALPPPSQPYDGGDIAGGVPAGTPAGGAPATGEPGTTPLGTLGVDEDGHLVLTPTGETAGSPAGSAGSTPGAGSTPAAGERPGDQRVSTFAGIQPSPGSADGALGGRGSIDGGGAGSGAGGGSGAGSTGGGSAAQPFGAGGGLDGVSGAGSSGSPLGHSTATAADGGLGGATPGADALTGHSAGGLTSAGEPASKTGEGPNVAAAAGVAGGAAALGLGGAALAAKGAGGGDPKIDALAAGNGRGSRGGEVTQLQERLTAAGYDTRGADGVWGANTQAAYDAYRADHPLPVQAGEGYTSPGGYDYQQITGVRGNPNVTPEFLRQVEGMSQRLGAQPEHMLAAMSFETGGTFASDVKNPRSSATGLIQFMDATARGLGTSTSELAQMSPTEQLAYVERYFEPYRGRLGDLESVYTSILAGSPHSGEEALFTQGEKAYGPNRELDADRNGVITAAEATAHVRSRMGSGN</sequence>
<dbReference type="SUPFAM" id="SSF47090">
    <property type="entry name" value="PGBD-like"/>
    <property type="match status" value="1"/>
</dbReference>
<reference evidence="4" key="1">
    <citation type="journal article" date="2019" name="Int. J. Syst. Evol. Microbiol.">
        <title>The Global Catalogue of Microorganisms (GCM) 10K type strain sequencing project: providing services to taxonomists for standard genome sequencing and annotation.</title>
        <authorList>
            <consortium name="The Broad Institute Genomics Platform"/>
            <consortium name="The Broad Institute Genome Sequencing Center for Infectious Disease"/>
            <person name="Wu L."/>
            <person name="Ma J."/>
        </authorList>
    </citation>
    <scope>NUCLEOTIDE SEQUENCE [LARGE SCALE GENOMIC DNA]</scope>
    <source>
        <strain evidence="4">JCM 18127</strain>
    </source>
</reference>
<name>A0ABP8WWU1_9ACTN</name>
<dbReference type="Pfam" id="PF01471">
    <property type="entry name" value="PG_binding_1"/>
    <property type="match status" value="1"/>
</dbReference>
<dbReference type="InterPro" id="IPR023346">
    <property type="entry name" value="Lysozyme-like_dom_sf"/>
</dbReference>
<protein>
    <recommendedName>
        <fullName evidence="2">Peptidoglycan binding-like domain-containing protein</fullName>
    </recommendedName>
</protein>
<dbReference type="Proteomes" id="UP001500621">
    <property type="component" value="Unassembled WGS sequence"/>
</dbReference>
<organism evidence="3 4">
    <name type="scientific">Nocardioides nanhaiensis</name>
    <dbReference type="NCBI Taxonomy" id="1476871"/>
    <lineage>
        <taxon>Bacteria</taxon>
        <taxon>Bacillati</taxon>
        <taxon>Actinomycetota</taxon>
        <taxon>Actinomycetes</taxon>
        <taxon>Propionibacteriales</taxon>
        <taxon>Nocardioidaceae</taxon>
        <taxon>Nocardioides</taxon>
    </lineage>
</organism>
<proteinExistence type="predicted"/>
<keyword evidence="4" id="KW-1185">Reference proteome</keyword>
<dbReference type="InterPro" id="IPR002477">
    <property type="entry name" value="Peptidoglycan-bd-like"/>
</dbReference>
<feature type="compositionally biased region" description="Low complexity" evidence="1">
    <location>
        <begin position="163"/>
        <end position="184"/>
    </location>
</feature>
<evidence type="ECO:0000256" key="1">
    <source>
        <dbReference type="SAM" id="MobiDB-lite"/>
    </source>
</evidence>
<dbReference type="RefSeq" id="WP_345269285.1">
    <property type="nucleotide sequence ID" value="NZ_BAABIM010000004.1"/>
</dbReference>
<dbReference type="EMBL" id="BAABIM010000004">
    <property type="protein sequence ID" value="GAA4695925.1"/>
    <property type="molecule type" value="Genomic_DNA"/>
</dbReference>
<dbReference type="InterPro" id="IPR036366">
    <property type="entry name" value="PGBDSf"/>
</dbReference>
<accession>A0ABP8WWU1</accession>
<feature type="compositionally biased region" description="Low complexity" evidence="1">
    <location>
        <begin position="257"/>
        <end position="270"/>
    </location>
</feature>
<dbReference type="InterPro" id="IPR036365">
    <property type="entry name" value="PGBD-like_sf"/>
</dbReference>
<gene>
    <name evidence="3" type="ORF">GCM10023226_37900</name>
</gene>
<dbReference type="Gene3D" id="1.10.530.10">
    <property type="match status" value="1"/>
</dbReference>
<evidence type="ECO:0000313" key="4">
    <source>
        <dbReference type="Proteomes" id="UP001500621"/>
    </source>
</evidence>
<comment type="caution">
    <text evidence="3">The sequence shown here is derived from an EMBL/GenBank/DDBJ whole genome shotgun (WGS) entry which is preliminary data.</text>
</comment>
<dbReference type="SUPFAM" id="SSF53955">
    <property type="entry name" value="Lysozyme-like"/>
    <property type="match status" value="1"/>
</dbReference>
<feature type="region of interest" description="Disordered" evidence="1">
    <location>
        <begin position="103"/>
        <end position="304"/>
    </location>
</feature>
<dbReference type="Gene3D" id="1.10.101.10">
    <property type="entry name" value="PGBD-like superfamily/PGBD"/>
    <property type="match status" value="1"/>
</dbReference>
<dbReference type="Gene3D" id="1.10.287.1060">
    <property type="entry name" value="ESAT-6-like"/>
    <property type="match status" value="1"/>
</dbReference>
<evidence type="ECO:0000259" key="2">
    <source>
        <dbReference type="Pfam" id="PF01471"/>
    </source>
</evidence>
<feature type="compositionally biased region" description="Low complexity" evidence="1">
    <location>
        <begin position="126"/>
        <end position="148"/>
    </location>
</feature>
<feature type="compositionally biased region" description="Gly residues" evidence="1">
    <location>
        <begin position="208"/>
        <end position="256"/>
    </location>
</feature>
<feature type="domain" description="Peptidoglycan binding-like" evidence="2">
    <location>
        <begin position="351"/>
        <end position="383"/>
    </location>
</feature>
<evidence type="ECO:0000313" key="3">
    <source>
        <dbReference type="EMBL" id="GAA4695925.1"/>
    </source>
</evidence>